<evidence type="ECO:0000313" key="2">
    <source>
        <dbReference type="EMBL" id="AZZ57185.1"/>
    </source>
</evidence>
<proteinExistence type="predicted"/>
<protein>
    <submittedName>
        <fullName evidence="2">Uncharacterized protein</fullName>
    </submittedName>
</protein>
<dbReference type="AlphaFoldDB" id="A0AAD1AHE1"/>
<sequence>MPDWSRYLPLGTRPSVDETGVSNDWRPLVAERLDRLAVLAASPSTAEGDAASAVSRDALLGELIVRLSSSTRQRLATRFGAREAPSPPSPADVPAVLAALASARRSGNGPRSVSELVDVVRVEFSLTPSPFMLPPHVSGAVALDRLQRAPLAIRAAVRDRTLSPTDADWELGTGPALRAPADAILRFLLGVGPFPTEPNAELS</sequence>
<evidence type="ECO:0000313" key="3">
    <source>
        <dbReference type="Proteomes" id="UP000283946"/>
    </source>
</evidence>
<dbReference type="RefSeq" id="WP_104266423.1">
    <property type="nucleotide sequence ID" value="NZ_CP028130.1"/>
</dbReference>
<accession>A0AAD1AHE1</accession>
<feature type="region of interest" description="Disordered" evidence="1">
    <location>
        <begin position="1"/>
        <end position="21"/>
    </location>
</feature>
<reference evidence="2 3" key="1">
    <citation type="submission" date="2018-03" db="EMBL/GenBank/DDBJ databases">
        <title>Bacteriophage NCPPB3778 and a type I-E CRISPR drive the evolution of the US Biological Select Agent, Rathayibacter toxicus.</title>
        <authorList>
            <person name="Davis E.W.II."/>
            <person name="Tabima J.F."/>
            <person name="Weisberg A.J."/>
            <person name="Dantas Lopes L."/>
            <person name="Wiseman M.S."/>
            <person name="Wiseman M.S."/>
            <person name="Pupko T."/>
            <person name="Belcher M.S."/>
            <person name="Sechler A.J."/>
            <person name="Tancos M.A."/>
            <person name="Schroeder B.K."/>
            <person name="Murray T.D."/>
            <person name="Luster D.G."/>
            <person name="Schneider W.L."/>
            <person name="Rogers E."/>
            <person name="Andreote F.D."/>
            <person name="Grunwald N.J."/>
            <person name="Putnam M.L."/>
            <person name="Chang J.H."/>
        </authorList>
    </citation>
    <scope>NUCLEOTIDE SEQUENCE [LARGE SCALE GENOMIC DNA]</scope>
    <source>
        <strain evidence="2 3">NCCPB 2253</strain>
    </source>
</reference>
<dbReference type="KEGG" id="ria:C7V51_15890"/>
<dbReference type="EMBL" id="CP028130">
    <property type="protein sequence ID" value="AZZ57185.1"/>
    <property type="molecule type" value="Genomic_DNA"/>
</dbReference>
<name>A0AAD1AHE1_9MICO</name>
<dbReference type="Proteomes" id="UP000283946">
    <property type="component" value="Chromosome"/>
</dbReference>
<organism evidence="2 3">
    <name type="scientific">Rathayibacter iranicus</name>
    <dbReference type="NCBI Taxonomy" id="59737"/>
    <lineage>
        <taxon>Bacteria</taxon>
        <taxon>Bacillati</taxon>
        <taxon>Actinomycetota</taxon>
        <taxon>Actinomycetes</taxon>
        <taxon>Micrococcales</taxon>
        <taxon>Microbacteriaceae</taxon>
        <taxon>Rathayibacter</taxon>
    </lineage>
</organism>
<evidence type="ECO:0000256" key="1">
    <source>
        <dbReference type="SAM" id="MobiDB-lite"/>
    </source>
</evidence>
<gene>
    <name evidence="2" type="ORF">C7V51_15890</name>
</gene>